<feature type="region of interest" description="Disordered" evidence="1">
    <location>
        <begin position="69"/>
        <end position="126"/>
    </location>
</feature>
<gene>
    <name evidence="2" type="ordered locus">KLTH0E09636g</name>
</gene>
<dbReference type="RefSeq" id="XP_002553894.1">
    <property type="nucleotide sequence ID" value="XM_002553848.1"/>
</dbReference>
<organism evidence="2 3">
    <name type="scientific">Lachancea thermotolerans (strain ATCC 56472 / CBS 6340 / NRRL Y-8284)</name>
    <name type="common">Yeast</name>
    <name type="synonym">Kluyveromyces thermotolerans</name>
    <dbReference type="NCBI Taxonomy" id="559295"/>
    <lineage>
        <taxon>Eukaryota</taxon>
        <taxon>Fungi</taxon>
        <taxon>Dikarya</taxon>
        <taxon>Ascomycota</taxon>
        <taxon>Saccharomycotina</taxon>
        <taxon>Saccharomycetes</taxon>
        <taxon>Saccharomycetales</taxon>
        <taxon>Saccharomycetaceae</taxon>
        <taxon>Lachancea</taxon>
    </lineage>
</organism>
<dbReference type="KEGG" id="lth:KLTH0E09636g"/>
<proteinExistence type="predicted"/>
<protein>
    <submittedName>
        <fullName evidence="2">KLTH0E09636p</fullName>
    </submittedName>
</protein>
<dbReference type="GeneID" id="8292058"/>
<dbReference type="AlphaFoldDB" id="C5DI46"/>
<evidence type="ECO:0000313" key="2">
    <source>
        <dbReference type="EMBL" id="CAR23457.1"/>
    </source>
</evidence>
<dbReference type="EMBL" id="CU928169">
    <property type="protein sequence ID" value="CAR23457.1"/>
    <property type="molecule type" value="Genomic_DNA"/>
</dbReference>
<dbReference type="Proteomes" id="UP000002036">
    <property type="component" value="Chromosome E"/>
</dbReference>
<accession>C5DI46</accession>
<evidence type="ECO:0000313" key="3">
    <source>
        <dbReference type="Proteomes" id="UP000002036"/>
    </source>
</evidence>
<name>C5DI46_LACTC</name>
<dbReference type="OMA" id="LANEFKW"/>
<dbReference type="HOGENOM" id="CLU_2027144_0_0_1"/>
<evidence type="ECO:0000256" key="1">
    <source>
        <dbReference type="SAM" id="MobiDB-lite"/>
    </source>
</evidence>
<feature type="compositionally biased region" description="Basic and acidic residues" evidence="1">
    <location>
        <begin position="85"/>
        <end position="98"/>
    </location>
</feature>
<reference evidence="2 3" key="1">
    <citation type="journal article" date="2009" name="Genome Res.">
        <title>Comparative genomics of protoploid Saccharomycetaceae.</title>
        <authorList>
            <consortium name="The Genolevures Consortium"/>
            <person name="Souciet J.-L."/>
            <person name="Dujon B."/>
            <person name="Gaillardin C."/>
            <person name="Johnston M."/>
            <person name="Baret P.V."/>
            <person name="Cliften P."/>
            <person name="Sherman D.J."/>
            <person name="Weissenbach J."/>
            <person name="Westhof E."/>
            <person name="Wincker P."/>
            <person name="Jubin C."/>
            <person name="Poulain J."/>
            <person name="Barbe V."/>
            <person name="Segurens B."/>
            <person name="Artiguenave F."/>
            <person name="Anthouard V."/>
            <person name="Vacherie B."/>
            <person name="Val M.-E."/>
            <person name="Fulton R.S."/>
            <person name="Minx P."/>
            <person name="Wilson R."/>
            <person name="Durrens P."/>
            <person name="Jean G."/>
            <person name="Marck C."/>
            <person name="Martin T."/>
            <person name="Nikolski M."/>
            <person name="Rolland T."/>
            <person name="Seret M.-L."/>
            <person name="Casaregola S."/>
            <person name="Despons L."/>
            <person name="Fairhead C."/>
            <person name="Fischer G."/>
            <person name="Lafontaine I."/>
            <person name="Leh V."/>
            <person name="Lemaire M."/>
            <person name="de Montigny J."/>
            <person name="Neuveglise C."/>
            <person name="Thierry A."/>
            <person name="Blanc-Lenfle I."/>
            <person name="Bleykasten C."/>
            <person name="Diffels J."/>
            <person name="Fritsch E."/>
            <person name="Frangeul L."/>
            <person name="Goeffon A."/>
            <person name="Jauniaux N."/>
            <person name="Kachouri-Lafond R."/>
            <person name="Payen C."/>
            <person name="Potier S."/>
            <person name="Pribylova L."/>
            <person name="Ozanne C."/>
            <person name="Richard G.-F."/>
            <person name="Sacerdot C."/>
            <person name="Straub M.-L."/>
            <person name="Talla E."/>
        </authorList>
    </citation>
    <scope>NUCLEOTIDE SEQUENCE [LARGE SCALE GENOMIC DNA]</scope>
    <source>
        <strain evidence="3">ATCC 56472 / CBS 6340 / NRRL Y-8284</strain>
    </source>
</reference>
<sequence>MSELLRRITRQISPHHNPEGITWGKSRALLDQARQSTVAQVSKGCQKDMLATALAAKLADEFKEEVVHVERAAADPPRPRKINSKRSERPEEIKPQDKRKSRARLTSSRVAELVQRASGTEEGMYA</sequence>
<dbReference type="OrthoDB" id="4035593at2759"/>
<keyword evidence="3" id="KW-1185">Reference proteome</keyword>
<dbReference type="InParanoid" id="C5DI46"/>